<evidence type="ECO:0000256" key="3">
    <source>
        <dbReference type="ARBA" id="ARBA00009119"/>
    </source>
</evidence>
<feature type="domain" description="SIAH-type" evidence="11">
    <location>
        <begin position="37"/>
        <end position="98"/>
    </location>
</feature>
<comment type="catalytic activity">
    <reaction evidence="1">
        <text>S-ubiquitinyl-[E2 ubiquitin-conjugating enzyme]-L-cysteine + [acceptor protein]-L-lysine = [E2 ubiquitin-conjugating enzyme]-L-cysteine + N(6)-ubiquitinyl-[acceptor protein]-L-lysine.</text>
        <dbReference type="EC" id="2.3.2.27"/>
    </reaction>
</comment>
<dbReference type="InterPro" id="IPR018121">
    <property type="entry name" value="7-in-absentia-prot_TRAF-dom"/>
</dbReference>
<evidence type="ECO:0000256" key="8">
    <source>
        <dbReference type="ARBA" id="ARBA00022786"/>
    </source>
</evidence>
<dbReference type="InterPro" id="IPR052088">
    <property type="entry name" value="E3_ubiquitin-ligase_SINA"/>
</dbReference>
<dbReference type="Gene3D" id="3.30.40.10">
    <property type="entry name" value="Zinc/RING finger domain, C3HC4 (zinc finger)"/>
    <property type="match status" value="1"/>
</dbReference>
<evidence type="ECO:0000313" key="12">
    <source>
        <dbReference type="EMBL" id="KAK7258501.1"/>
    </source>
</evidence>
<evidence type="ECO:0000256" key="1">
    <source>
        <dbReference type="ARBA" id="ARBA00000900"/>
    </source>
</evidence>
<evidence type="ECO:0000259" key="11">
    <source>
        <dbReference type="PROSITE" id="PS51081"/>
    </source>
</evidence>
<keyword evidence="6" id="KW-0479">Metal-binding</keyword>
<evidence type="ECO:0000313" key="13">
    <source>
        <dbReference type="Proteomes" id="UP001372338"/>
    </source>
</evidence>
<evidence type="ECO:0000256" key="10">
    <source>
        <dbReference type="PROSITE-ProRule" id="PRU00455"/>
    </source>
</evidence>
<keyword evidence="5" id="KW-0808">Transferase</keyword>
<dbReference type="PANTHER" id="PTHR10315">
    <property type="entry name" value="E3 UBIQUITIN PROTEIN LIGASE SIAH"/>
    <property type="match status" value="1"/>
</dbReference>
<dbReference type="InterPro" id="IPR013010">
    <property type="entry name" value="Znf_SIAH"/>
</dbReference>
<keyword evidence="8" id="KW-0833">Ubl conjugation pathway</keyword>
<dbReference type="EMBL" id="JAYWIO010000005">
    <property type="protein sequence ID" value="KAK7258501.1"/>
    <property type="molecule type" value="Genomic_DNA"/>
</dbReference>
<dbReference type="InterPro" id="IPR008974">
    <property type="entry name" value="TRAF-like"/>
</dbReference>
<evidence type="ECO:0000256" key="5">
    <source>
        <dbReference type="ARBA" id="ARBA00022679"/>
    </source>
</evidence>
<dbReference type="GO" id="GO:0008270">
    <property type="term" value="F:zinc ion binding"/>
    <property type="evidence" value="ECO:0007669"/>
    <property type="project" value="UniProtKB-KW"/>
</dbReference>
<dbReference type="PANTHER" id="PTHR10315:SF163">
    <property type="entry name" value="RING-TYPE E3 UBIQUITIN TRANSFERASE"/>
    <property type="match status" value="1"/>
</dbReference>
<dbReference type="InterPro" id="IPR013083">
    <property type="entry name" value="Znf_RING/FYVE/PHD"/>
</dbReference>
<dbReference type="PROSITE" id="PS51081">
    <property type="entry name" value="ZF_SIAH"/>
    <property type="match status" value="1"/>
</dbReference>
<reference evidence="12 13" key="1">
    <citation type="submission" date="2024-01" db="EMBL/GenBank/DDBJ databases">
        <title>The genomes of 5 underutilized Papilionoideae crops provide insights into root nodulation and disease resistanc.</title>
        <authorList>
            <person name="Yuan L."/>
        </authorList>
    </citation>
    <scope>NUCLEOTIDE SEQUENCE [LARGE SCALE GENOMIC DNA]</scope>
    <source>
        <strain evidence="12">ZHUSHIDOU_FW_LH</strain>
        <tissue evidence="12">Leaf</tissue>
    </source>
</reference>
<comment type="caution">
    <text evidence="12">The sequence shown here is derived from an EMBL/GenBank/DDBJ whole genome shotgun (WGS) entry which is preliminary data.</text>
</comment>
<dbReference type="EC" id="2.3.2.27" evidence="4"/>
<comment type="similarity">
    <text evidence="3">Belongs to the SINA (Seven in absentia) family.</text>
</comment>
<dbReference type="Pfam" id="PF21361">
    <property type="entry name" value="Sina_ZnF"/>
    <property type="match status" value="1"/>
</dbReference>
<keyword evidence="9" id="KW-0862">Zinc</keyword>
<keyword evidence="7 10" id="KW-0863">Zinc-finger</keyword>
<sequence>MPPNVRCSTCKTMALNDCRVCKLERESLALEKKASKSSKLPCKYMSVGCPMTIPFYLKWDHETYICDFRPYKCPYAMSCCSAHGDIPFLVAHLRDAHMVDMYSASSFNRHYVESSDPLEVIKATSLMLSVFHCFGQYFFLHFESFYLGGEPVYFAFLRFMGNHSEASNYSYSLEVGPKGHTQTFEGIPQSIRDWHMEARDTFDGLIIYRKDALSYSDKDNKKELKLRITGKIWENQQNNSNDDDDEDGLFESSMGTNVGCVDISS</sequence>
<keyword evidence="13" id="KW-1185">Reference proteome</keyword>
<dbReference type="Proteomes" id="UP001372338">
    <property type="component" value="Unassembled WGS sequence"/>
</dbReference>
<comment type="pathway">
    <text evidence="2">Protein modification; protein ubiquitination.</text>
</comment>
<dbReference type="Gene3D" id="2.60.210.10">
    <property type="entry name" value="Apoptosis, Tumor Necrosis Factor Receptor Associated Protein 2, Chain A"/>
    <property type="match status" value="1"/>
</dbReference>
<dbReference type="GO" id="GO:0006511">
    <property type="term" value="P:ubiquitin-dependent protein catabolic process"/>
    <property type="evidence" value="ECO:0007669"/>
    <property type="project" value="InterPro"/>
</dbReference>
<dbReference type="AlphaFoldDB" id="A0AAN9EJV3"/>
<dbReference type="GO" id="GO:0005737">
    <property type="term" value="C:cytoplasm"/>
    <property type="evidence" value="ECO:0007669"/>
    <property type="project" value="InterPro"/>
</dbReference>
<gene>
    <name evidence="12" type="ORF">RIF29_24080</name>
</gene>
<evidence type="ECO:0000256" key="4">
    <source>
        <dbReference type="ARBA" id="ARBA00012483"/>
    </source>
</evidence>
<proteinExistence type="inferred from homology"/>
<name>A0AAN9EJV3_CROPI</name>
<evidence type="ECO:0000256" key="7">
    <source>
        <dbReference type="ARBA" id="ARBA00022771"/>
    </source>
</evidence>
<dbReference type="Pfam" id="PF03145">
    <property type="entry name" value="Sina_TRAF"/>
    <property type="match status" value="1"/>
</dbReference>
<dbReference type="SUPFAM" id="SSF49599">
    <property type="entry name" value="TRAF domain-like"/>
    <property type="match status" value="1"/>
</dbReference>
<organism evidence="12 13">
    <name type="scientific">Crotalaria pallida</name>
    <name type="common">Smooth rattlebox</name>
    <name type="synonym">Crotalaria striata</name>
    <dbReference type="NCBI Taxonomy" id="3830"/>
    <lineage>
        <taxon>Eukaryota</taxon>
        <taxon>Viridiplantae</taxon>
        <taxon>Streptophyta</taxon>
        <taxon>Embryophyta</taxon>
        <taxon>Tracheophyta</taxon>
        <taxon>Spermatophyta</taxon>
        <taxon>Magnoliopsida</taxon>
        <taxon>eudicotyledons</taxon>
        <taxon>Gunneridae</taxon>
        <taxon>Pentapetalae</taxon>
        <taxon>rosids</taxon>
        <taxon>fabids</taxon>
        <taxon>Fabales</taxon>
        <taxon>Fabaceae</taxon>
        <taxon>Papilionoideae</taxon>
        <taxon>50 kb inversion clade</taxon>
        <taxon>genistoids sensu lato</taxon>
        <taxon>core genistoids</taxon>
        <taxon>Crotalarieae</taxon>
        <taxon>Crotalaria</taxon>
    </lineage>
</organism>
<protein>
    <recommendedName>
        <fullName evidence="4">RING-type E3 ubiquitin transferase</fullName>
        <ecNumber evidence="4">2.3.2.27</ecNumber>
    </recommendedName>
</protein>
<dbReference type="GO" id="GO:0061630">
    <property type="term" value="F:ubiquitin protein ligase activity"/>
    <property type="evidence" value="ECO:0007669"/>
    <property type="project" value="UniProtKB-EC"/>
</dbReference>
<evidence type="ECO:0000256" key="9">
    <source>
        <dbReference type="ARBA" id="ARBA00022833"/>
    </source>
</evidence>
<accession>A0AAN9EJV3</accession>
<evidence type="ECO:0000256" key="6">
    <source>
        <dbReference type="ARBA" id="ARBA00022723"/>
    </source>
</evidence>
<evidence type="ECO:0000256" key="2">
    <source>
        <dbReference type="ARBA" id="ARBA00004906"/>
    </source>
</evidence>
<dbReference type="FunFam" id="3.30.40.10:FF:000041">
    <property type="entry name" value="E3 ubiquitin-protein ligase SINAT3"/>
    <property type="match status" value="1"/>
</dbReference>